<keyword evidence="1" id="KW-0963">Cytoplasm</keyword>
<comment type="pathway">
    <text evidence="1">Cofactor biosynthesis; ubiquinone biosynthesis.</text>
</comment>
<feature type="domain" description="SCP2" evidence="3">
    <location>
        <begin position="18"/>
        <end position="115"/>
    </location>
</feature>
<organism evidence="4 5">
    <name type="scientific">Parahaliea maris</name>
    <dbReference type="NCBI Taxonomy" id="2716870"/>
    <lineage>
        <taxon>Bacteria</taxon>
        <taxon>Pseudomonadati</taxon>
        <taxon>Pseudomonadota</taxon>
        <taxon>Gammaproteobacteria</taxon>
        <taxon>Cellvibrionales</taxon>
        <taxon>Halieaceae</taxon>
        <taxon>Parahaliea</taxon>
    </lineage>
</organism>
<dbReference type="UniPathway" id="UPA00232"/>
<dbReference type="RefSeq" id="WP_148068250.1">
    <property type="nucleotide sequence ID" value="NZ_VRZA01000003.1"/>
</dbReference>
<dbReference type="InterPro" id="IPR003033">
    <property type="entry name" value="SCP2_sterol-bd_dom"/>
</dbReference>
<comment type="function">
    <text evidence="1">Required for ubiquinone (coenzyme Q) biosynthesis. Binds hydrophobic ubiquinone biosynthetic intermediates via its SCP2 domain and is essential for the stability of the Ubi complex. May constitute a docking platform where Ubi enzymes assemble and access their SCP2-bound polyprenyl substrates.</text>
</comment>
<dbReference type="HAMAP" id="MF_02215">
    <property type="entry name" value="UbiJ"/>
    <property type="match status" value="1"/>
</dbReference>
<comment type="similarity">
    <text evidence="1">Belongs to the UbiJ family.</text>
</comment>
<evidence type="ECO:0000313" key="4">
    <source>
        <dbReference type="EMBL" id="TXS93908.1"/>
    </source>
</evidence>
<comment type="subcellular location">
    <subcellularLocation>
        <location evidence="1">Cytoplasm</location>
    </subcellularLocation>
</comment>
<dbReference type="InterPro" id="IPR036527">
    <property type="entry name" value="SCP2_sterol-bd_dom_sf"/>
</dbReference>
<reference evidence="4 5" key="1">
    <citation type="submission" date="2019-08" db="EMBL/GenBank/DDBJ databases">
        <title>Parahaliea maris sp. nov., isolated from the surface seawater.</title>
        <authorList>
            <person name="Liu Y."/>
        </authorList>
    </citation>
    <scope>NUCLEOTIDE SEQUENCE [LARGE SCALE GENOMIC DNA]</scope>
    <source>
        <strain evidence="4 5">HSLHS9</strain>
    </source>
</reference>
<gene>
    <name evidence="1" type="primary">ubiJ</name>
    <name evidence="4" type="ORF">FV139_09785</name>
</gene>
<name>A0A5C8ZZJ6_9GAMM</name>
<keyword evidence="5" id="KW-1185">Reference proteome</keyword>
<feature type="coiled-coil region" evidence="2">
    <location>
        <begin position="177"/>
        <end position="204"/>
    </location>
</feature>
<dbReference type="SUPFAM" id="SSF55718">
    <property type="entry name" value="SCP-like"/>
    <property type="match status" value="1"/>
</dbReference>
<accession>A0A5C8ZZJ6</accession>
<evidence type="ECO:0000256" key="2">
    <source>
        <dbReference type="SAM" id="Coils"/>
    </source>
</evidence>
<dbReference type="PANTHER" id="PTHR38693">
    <property type="entry name" value="UBIQUINONE BIOSYNTHESIS PROTEIN UBIJ"/>
    <property type="match status" value="1"/>
</dbReference>
<evidence type="ECO:0000313" key="5">
    <source>
        <dbReference type="Proteomes" id="UP000321039"/>
    </source>
</evidence>
<comment type="caution">
    <text evidence="4">The sequence shown here is derived from an EMBL/GenBank/DDBJ whole genome shotgun (WGS) entry which is preliminary data.</text>
</comment>
<keyword evidence="1" id="KW-0831">Ubiquinone biosynthesis</keyword>
<dbReference type="AlphaFoldDB" id="A0A5C8ZZJ6"/>
<dbReference type="InterPro" id="IPR038989">
    <property type="entry name" value="UbiJ"/>
</dbReference>
<sequence>MPDPTLHTAALATLETGINRALALDQRSGELLGSLEGCVFSLDCTTPPFQAFLLPTAEGIQLAGHWEGKVTTAVRGEAGDFAELATASDPTAALINGNLTLEGDSGPLIELQKILAGLDLDWEAPLVDSLGDVAGHQLAEAFRGLFSYGRMAHASLERQLEEFIHEEARLSPPRLELEDFYRDVAALAERSERVEAKLARLRARIERLKA</sequence>
<dbReference type="GO" id="GO:0006744">
    <property type="term" value="P:ubiquinone biosynthetic process"/>
    <property type="evidence" value="ECO:0007669"/>
    <property type="project" value="UniProtKB-UniRule"/>
</dbReference>
<dbReference type="PANTHER" id="PTHR38693:SF1">
    <property type="entry name" value="UBIQUINONE BIOSYNTHESIS ACCESSORY FACTOR UBIJ"/>
    <property type="match status" value="1"/>
</dbReference>
<protein>
    <recommendedName>
        <fullName evidence="1">Ubiquinone biosynthesis accessory factor UbiJ</fullName>
    </recommendedName>
</protein>
<evidence type="ECO:0000256" key="1">
    <source>
        <dbReference type="HAMAP-Rule" id="MF_02215"/>
    </source>
</evidence>
<proteinExistence type="inferred from homology"/>
<dbReference type="EMBL" id="VRZA01000003">
    <property type="protein sequence ID" value="TXS93908.1"/>
    <property type="molecule type" value="Genomic_DNA"/>
</dbReference>
<evidence type="ECO:0000259" key="3">
    <source>
        <dbReference type="Pfam" id="PF02036"/>
    </source>
</evidence>
<keyword evidence="2" id="KW-0175">Coiled coil</keyword>
<dbReference type="Pfam" id="PF02036">
    <property type="entry name" value="SCP2"/>
    <property type="match status" value="1"/>
</dbReference>
<dbReference type="GO" id="GO:0005737">
    <property type="term" value="C:cytoplasm"/>
    <property type="evidence" value="ECO:0007669"/>
    <property type="project" value="UniProtKB-SubCell"/>
</dbReference>
<dbReference type="Proteomes" id="UP000321039">
    <property type="component" value="Unassembled WGS sequence"/>
</dbReference>